<reference evidence="2" key="1">
    <citation type="journal article" date="2019" name="Gigascience">
        <title>De novo genome assembly of the endangered Acer yangbiense, a plant species with extremely small populations endemic to Yunnan Province, China.</title>
        <authorList>
            <person name="Yang J."/>
            <person name="Wariss H.M."/>
            <person name="Tao L."/>
            <person name="Zhang R."/>
            <person name="Yun Q."/>
            <person name="Hollingsworth P."/>
            <person name="Dao Z."/>
            <person name="Luo G."/>
            <person name="Guo H."/>
            <person name="Ma Y."/>
            <person name="Sun W."/>
        </authorList>
    </citation>
    <scope>NUCLEOTIDE SEQUENCE [LARGE SCALE GENOMIC DNA]</scope>
    <source>
        <strain evidence="2">cv. Malutang</strain>
    </source>
</reference>
<dbReference type="Proteomes" id="UP000323000">
    <property type="component" value="Chromosome 4"/>
</dbReference>
<evidence type="ECO:0000313" key="1">
    <source>
        <dbReference type="EMBL" id="TXG63010.1"/>
    </source>
</evidence>
<sequence>MIRIRGCLQESLRDEMWQVACSTFSFSSRKTVTHKNFDKVEMPITALFFLSNIRKEGTALLAYKKGHLLSLSKQKLEQGKASKEQAFVFLPP</sequence>
<protein>
    <submittedName>
        <fullName evidence="1">Uncharacterized protein</fullName>
    </submittedName>
</protein>
<proteinExistence type="predicted"/>
<evidence type="ECO:0000313" key="2">
    <source>
        <dbReference type="Proteomes" id="UP000323000"/>
    </source>
</evidence>
<accession>A0A5C7I1I5</accession>
<keyword evidence="2" id="KW-1185">Reference proteome</keyword>
<dbReference type="AlphaFoldDB" id="A0A5C7I1I5"/>
<organism evidence="1 2">
    <name type="scientific">Acer yangbiense</name>
    <dbReference type="NCBI Taxonomy" id="1000413"/>
    <lineage>
        <taxon>Eukaryota</taxon>
        <taxon>Viridiplantae</taxon>
        <taxon>Streptophyta</taxon>
        <taxon>Embryophyta</taxon>
        <taxon>Tracheophyta</taxon>
        <taxon>Spermatophyta</taxon>
        <taxon>Magnoliopsida</taxon>
        <taxon>eudicotyledons</taxon>
        <taxon>Gunneridae</taxon>
        <taxon>Pentapetalae</taxon>
        <taxon>rosids</taxon>
        <taxon>malvids</taxon>
        <taxon>Sapindales</taxon>
        <taxon>Sapindaceae</taxon>
        <taxon>Hippocastanoideae</taxon>
        <taxon>Acereae</taxon>
        <taxon>Acer</taxon>
    </lineage>
</organism>
<comment type="caution">
    <text evidence="1">The sequence shown here is derived from an EMBL/GenBank/DDBJ whole genome shotgun (WGS) entry which is preliminary data.</text>
</comment>
<name>A0A5C7I1I5_9ROSI</name>
<dbReference type="EMBL" id="VAHF01000004">
    <property type="protein sequence ID" value="TXG63010.1"/>
    <property type="molecule type" value="Genomic_DNA"/>
</dbReference>
<gene>
    <name evidence="1" type="ORF">EZV62_010004</name>
</gene>